<evidence type="ECO:0000313" key="2">
    <source>
        <dbReference type="Proteomes" id="UP001056120"/>
    </source>
</evidence>
<dbReference type="Proteomes" id="UP001056120">
    <property type="component" value="Linkage Group LG08"/>
</dbReference>
<accession>A0ACB9INP9</accession>
<name>A0ACB9INP9_9ASTR</name>
<comment type="caution">
    <text evidence="1">The sequence shown here is derived from an EMBL/GenBank/DDBJ whole genome shotgun (WGS) entry which is preliminary data.</text>
</comment>
<organism evidence="1 2">
    <name type="scientific">Smallanthus sonchifolius</name>
    <dbReference type="NCBI Taxonomy" id="185202"/>
    <lineage>
        <taxon>Eukaryota</taxon>
        <taxon>Viridiplantae</taxon>
        <taxon>Streptophyta</taxon>
        <taxon>Embryophyta</taxon>
        <taxon>Tracheophyta</taxon>
        <taxon>Spermatophyta</taxon>
        <taxon>Magnoliopsida</taxon>
        <taxon>eudicotyledons</taxon>
        <taxon>Gunneridae</taxon>
        <taxon>Pentapetalae</taxon>
        <taxon>asterids</taxon>
        <taxon>campanulids</taxon>
        <taxon>Asterales</taxon>
        <taxon>Asteraceae</taxon>
        <taxon>Asteroideae</taxon>
        <taxon>Heliantheae alliance</taxon>
        <taxon>Millerieae</taxon>
        <taxon>Smallanthus</taxon>
    </lineage>
</organism>
<keyword evidence="2" id="KW-1185">Reference proteome</keyword>
<proteinExistence type="predicted"/>
<protein>
    <submittedName>
        <fullName evidence="1">Uncharacterized protein</fullName>
    </submittedName>
</protein>
<reference evidence="1 2" key="2">
    <citation type="journal article" date="2022" name="Mol. Ecol. Resour.">
        <title>The genomes of chicory, endive, great burdock and yacon provide insights into Asteraceae paleo-polyploidization history and plant inulin production.</title>
        <authorList>
            <person name="Fan W."/>
            <person name="Wang S."/>
            <person name="Wang H."/>
            <person name="Wang A."/>
            <person name="Jiang F."/>
            <person name="Liu H."/>
            <person name="Zhao H."/>
            <person name="Xu D."/>
            <person name="Zhang Y."/>
        </authorList>
    </citation>
    <scope>NUCLEOTIDE SEQUENCE [LARGE SCALE GENOMIC DNA]</scope>
    <source>
        <strain evidence="2">cv. Yunnan</strain>
        <tissue evidence="1">Leaves</tissue>
    </source>
</reference>
<gene>
    <name evidence="1" type="ORF">L1987_24981</name>
</gene>
<sequence length="88" mass="9488">MKENVEVGSVTPGICQLQGRNQLKDLVKKINPVSKESGGLSGKPLFSLSNGILTDMYILTKGKIPLVGYGGVSSICIWWTCPYTSDKV</sequence>
<evidence type="ECO:0000313" key="1">
    <source>
        <dbReference type="EMBL" id="KAI3809015.1"/>
    </source>
</evidence>
<dbReference type="EMBL" id="CM042025">
    <property type="protein sequence ID" value="KAI3809015.1"/>
    <property type="molecule type" value="Genomic_DNA"/>
</dbReference>
<reference evidence="2" key="1">
    <citation type="journal article" date="2022" name="Mol. Ecol. Resour.">
        <title>The genomes of chicory, endive, great burdock and yacon provide insights into Asteraceae palaeo-polyploidization history and plant inulin production.</title>
        <authorList>
            <person name="Fan W."/>
            <person name="Wang S."/>
            <person name="Wang H."/>
            <person name="Wang A."/>
            <person name="Jiang F."/>
            <person name="Liu H."/>
            <person name="Zhao H."/>
            <person name="Xu D."/>
            <person name="Zhang Y."/>
        </authorList>
    </citation>
    <scope>NUCLEOTIDE SEQUENCE [LARGE SCALE GENOMIC DNA]</scope>
    <source>
        <strain evidence="2">cv. Yunnan</strain>
    </source>
</reference>